<keyword evidence="4 8" id="KW-0106">Calcium</keyword>
<dbReference type="PANTHER" id="PTHR24027">
    <property type="entry name" value="CADHERIN-23"/>
    <property type="match status" value="1"/>
</dbReference>
<dbReference type="GO" id="GO:0007156">
    <property type="term" value="P:homophilic cell adhesion via plasma membrane adhesion molecules"/>
    <property type="evidence" value="ECO:0007669"/>
    <property type="project" value="InterPro"/>
</dbReference>
<dbReference type="FunFam" id="2.60.40.60:FF:000017">
    <property type="entry name" value="Cadherin 24"/>
    <property type="match status" value="1"/>
</dbReference>
<organism evidence="14 15">
    <name type="scientific">Dissostichus eleginoides</name>
    <name type="common">Patagonian toothfish</name>
    <name type="synonym">Dissostichus amissus</name>
    <dbReference type="NCBI Taxonomy" id="100907"/>
    <lineage>
        <taxon>Eukaryota</taxon>
        <taxon>Metazoa</taxon>
        <taxon>Chordata</taxon>
        <taxon>Craniata</taxon>
        <taxon>Vertebrata</taxon>
        <taxon>Euteleostomi</taxon>
        <taxon>Actinopterygii</taxon>
        <taxon>Neopterygii</taxon>
        <taxon>Teleostei</taxon>
        <taxon>Neoteleostei</taxon>
        <taxon>Acanthomorphata</taxon>
        <taxon>Eupercaria</taxon>
        <taxon>Perciformes</taxon>
        <taxon>Notothenioidei</taxon>
        <taxon>Nototheniidae</taxon>
        <taxon>Dissostichus</taxon>
    </lineage>
</organism>
<dbReference type="GO" id="GO:0005509">
    <property type="term" value="F:calcium ion binding"/>
    <property type="evidence" value="ECO:0007669"/>
    <property type="project" value="UniProtKB-UniRule"/>
</dbReference>
<keyword evidence="5 9" id="KW-0130">Cell adhesion</keyword>
<evidence type="ECO:0000313" key="14">
    <source>
        <dbReference type="EMBL" id="KAK1896456.1"/>
    </source>
</evidence>
<dbReference type="EMBL" id="JASDAP010000009">
    <property type="protein sequence ID" value="KAK1896456.1"/>
    <property type="molecule type" value="Genomic_DNA"/>
</dbReference>
<dbReference type="GO" id="GO:0044331">
    <property type="term" value="P:cell-cell adhesion mediated by cadherin"/>
    <property type="evidence" value="ECO:0007669"/>
    <property type="project" value="TreeGrafter"/>
</dbReference>
<dbReference type="GO" id="GO:0016342">
    <property type="term" value="C:catenin complex"/>
    <property type="evidence" value="ECO:0007669"/>
    <property type="project" value="TreeGrafter"/>
</dbReference>
<dbReference type="InterPro" id="IPR002126">
    <property type="entry name" value="Cadherin-like_dom"/>
</dbReference>
<feature type="compositionally biased region" description="Pro residues" evidence="11">
    <location>
        <begin position="878"/>
        <end position="891"/>
    </location>
</feature>
<evidence type="ECO:0000256" key="12">
    <source>
        <dbReference type="SAM" id="Phobius"/>
    </source>
</evidence>
<evidence type="ECO:0000256" key="6">
    <source>
        <dbReference type="ARBA" id="ARBA00022989"/>
    </source>
</evidence>
<dbReference type="InterPro" id="IPR020894">
    <property type="entry name" value="Cadherin_CS"/>
</dbReference>
<evidence type="ECO:0000256" key="8">
    <source>
        <dbReference type="PROSITE-ProRule" id="PRU00043"/>
    </source>
</evidence>
<dbReference type="CDD" id="cd11304">
    <property type="entry name" value="Cadherin_repeat"/>
    <property type="match status" value="3"/>
</dbReference>
<evidence type="ECO:0000256" key="10">
    <source>
        <dbReference type="RuleBase" id="RU004357"/>
    </source>
</evidence>
<dbReference type="GO" id="GO:0000902">
    <property type="term" value="P:cell morphogenesis"/>
    <property type="evidence" value="ECO:0007669"/>
    <property type="project" value="TreeGrafter"/>
</dbReference>
<feature type="domain" description="Cadherin" evidence="13">
    <location>
        <begin position="2"/>
        <end position="79"/>
    </location>
</feature>
<dbReference type="GO" id="GO:0008013">
    <property type="term" value="F:beta-catenin binding"/>
    <property type="evidence" value="ECO:0007669"/>
    <property type="project" value="TreeGrafter"/>
</dbReference>
<feature type="compositionally biased region" description="Gly residues" evidence="11">
    <location>
        <begin position="938"/>
        <end position="951"/>
    </location>
</feature>
<dbReference type="InterPro" id="IPR027397">
    <property type="entry name" value="Catenin-bd_sf"/>
</dbReference>
<evidence type="ECO:0000256" key="11">
    <source>
        <dbReference type="SAM" id="MobiDB-lite"/>
    </source>
</evidence>
<dbReference type="Proteomes" id="UP001228049">
    <property type="component" value="Unassembled WGS sequence"/>
</dbReference>
<evidence type="ECO:0000256" key="5">
    <source>
        <dbReference type="ARBA" id="ARBA00022889"/>
    </source>
</evidence>
<evidence type="ECO:0000256" key="1">
    <source>
        <dbReference type="ARBA" id="ARBA00004251"/>
    </source>
</evidence>
<dbReference type="SUPFAM" id="SSF49313">
    <property type="entry name" value="Cadherin-like"/>
    <property type="match status" value="4"/>
</dbReference>
<dbReference type="SMART" id="SM00112">
    <property type="entry name" value="CA"/>
    <property type="match status" value="3"/>
</dbReference>
<evidence type="ECO:0000256" key="7">
    <source>
        <dbReference type="ARBA" id="ARBA00023136"/>
    </source>
</evidence>
<feature type="region of interest" description="Disordered" evidence="11">
    <location>
        <begin position="666"/>
        <end position="686"/>
    </location>
</feature>
<feature type="region of interest" description="Disordered" evidence="11">
    <location>
        <begin position="458"/>
        <end position="481"/>
    </location>
</feature>
<dbReference type="Gene3D" id="4.10.900.10">
    <property type="entry name" value="TCF3-CBD (Catenin binding domain)"/>
    <property type="match status" value="1"/>
</dbReference>
<evidence type="ECO:0000256" key="2">
    <source>
        <dbReference type="ARBA" id="ARBA00022692"/>
    </source>
</evidence>
<dbReference type="Pfam" id="PF01049">
    <property type="entry name" value="CADH_Y-type_LIR"/>
    <property type="match status" value="1"/>
</dbReference>
<dbReference type="PRINTS" id="PR00205">
    <property type="entry name" value="CADHERIN"/>
</dbReference>
<reference evidence="14" key="1">
    <citation type="submission" date="2023-04" db="EMBL/GenBank/DDBJ databases">
        <title>Chromosome-level genome of Chaenocephalus aceratus.</title>
        <authorList>
            <person name="Park H."/>
        </authorList>
    </citation>
    <scope>NUCLEOTIDE SEQUENCE</scope>
    <source>
        <strain evidence="14">DE</strain>
        <tissue evidence="14">Muscle</tissue>
    </source>
</reference>
<protein>
    <submittedName>
        <fullName evidence="14">Cadherin-24</fullName>
    </submittedName>
</protein>
<dbReference type="FunFam" id="2.60.40.60:FF:000009">
    <property type="entry name" value="Cadherin 24"/>
    <property type="match status" value="1"/>
</dbReference>
<keyword evidence="7 12" id="KW-0472">Membrane</keyword>
<dbReference type="GO" id="GO:0016477">
    <property type="term" value="P:cell migration"/>
    <property type="evidence" value="ECO:0007669"/>
    <property type="project" value="TreeGrafter"/>
</dbReference>
<feature type="compositionally biased region" description="Polar residues" evidence="11">
    <location>
        <begin position="815"/>
        <end position="826"/>
    </location>
</feature>
<dbReference type="GO" id="GO:0016339">
    <property type="term" value="P:calcium-dependent cell-cell adhesion via plasma membrane cell adhesion molecules"/>
    <property type="evidence" value="ECO:0007669"/>
    <property type="project" value="TreeGrafter"/>
</dbReference>
<dbReference type="InterPro" id="IPR000233">
    <property type="entry name" value="Cadherin_Y-type_LIR"/>
</dbReference>
<dbReference type="AlphaFoldDB" id="A0AAD9C7Z5"/>
<comment type="caution">
    <text evidence="14">The sequence shown here is derived from an EMBL/GenBank/DDBJ whole genome shotgun (WGS) entry which is preliminary data.</text>
</comment>
<proteinExistence type="predicted"/>
<keyword evidence="6 12" id="KW-1133">Transmembrane helix</keyword>
<feature type="compositionally biased region" description="Basic and acidic residues" evidence="11">
    <location>
        <begin position="963"/>
        <end position="983"/>
    </location>
</feature>
<accession>A0AAD9C7Z5</accession>
<feature type="compositionally biased region" description="Basic and acidic residues" evidence="11">
    <location>
        <begin position="996"/>
        <end position="1007"/>
    </location>
</feature>
<feature type="domain" description="Cadherin" evidence="13">
    <location>
        <begin position="194"/>
        <end position="356"/>
    </location>
</feature>
<evidence type="ECO:0000259" key="13">
    <source>
        <dbReference type="PROSITE" id="PS50268"/>
    </source>
</evidence>
<evidence type="ECO:0000256" key="3">
    <source>
        <dbReference type="ARBA" id="ARBA00022737"/>
    </source>
</evidence>
<keyword evidence="15" id="KW-1185">Reference proteome</keyword>
<feature type="region of interest" description="Disordered" evidence="11">
    <location>
        <begin position="801"/>
        <end position="839"/>
    </location>
</feature>
<dbReference type="InterPro" id="IPR015919">
    <property type="entry name" value="Cadherin-like_sf"/>
</dbReference>
<feature type="transmembrane region" description="Helical" evidence="12">
    <location>
        <begin position="581"/>
        <end position="604"/>
    </location>
</feature>
<comment type="subcellular location">
    <subcellularLocation>
        <location evidence="1 9">Cell membrane</location>
        <topology evidence="1 9">Single-pass type I membrane protein</topology>
    </subcellularLocation>
</comment>
<dbReference type="PANTHER" id="PTHR24027:SF272">
    <property type="entry name" value="CADHERIN-24"/>
    <property type="match status" value="1"/>
</dbReference>
<dbReference type="GO" id="GO:0045296">
    <property type="term" value="F:cadherin binding"/>
    <property type="evidence" value="ECO:0007669"/>
    <property type="project" value="TreeGrafter"/>
</dbReference>
<dbReference type="PROSITE" id="PS00232">
    <property type="entry name" value="CADHERIN_1"/>
    <property type="match status" value="1"/>
</dbReference>
<gene>
    <name evidence="14" type="ORF">KUDE01_016001</name>
</gene>
<comment type="function">
    <text evidence="10">Cadherins are calcium-dependent cell adhesion proteins.</text>
</comment>
<name>A0AAD9C7Z5_DISEL</name>
<dbReference type="GO" id="GO:0002009">
    <property type="term" value="P:morphogenesis of an epithelium"/>
    <property type="evidence" value="ECO:0007669"/>
    <property type="project" value="UniProtKB-ARBA"/>
</dbReference>
<dbReference type="Gene3D" id="2.60.40.60">
    <property type="entry name" value="Cadherins"/>
    <property type="match status" value="5"/>
</dbReference>
<feature type="region of interest" description="Disordered" evidence="11">
    <location>
        <begin position="872"/>
        <end position="893"/>
    </location>
</feature>
<dbReference type="GO" id="GO:0034332">
    <property type="term" value="P:adherens junction organization"/>
    <property type="evidence" value="ECO:0007669"/>
    <property type="project" value="TreeGrafter"/>
</dbReference>
<dbReference type="GO" id="GO:0005912">
    <property type="term" value="C:adherens junction"/>
    <property type="evidence" value="ECO:0007669"/>
    <property type="project" value="TreeGrafter"/>
</dbReference>
<dbReference type="Pfam" id="PF00028">
    <property type="entry name" value="Cadherin"/>
    <property type="match status" value="2"/>
</dbReference>
<feature type="domain" description="Cadherin" evidence="13">
    <location>
        <begin position="357"/>
        <end position="462"/>
    </location>
</feature>
<dbReference type="InterPro" id="IPR039808">
    <property type="entry name" value="Cadherin"/>
</dbReference>
<feature type="region of interest" description="Disordered" evidence="11">
    <location>
        <begin position="923"/>
        <end position="1007"/>
    </location>
</feature>
<evidence type="ECO:0000256" key="4">
    <source>
        <dbReference type="ARBA" id="ARBA00022837"/>
    </source>
</evidence>
<evidence type="ECO:0000313" key="15">
    <source>
        <dbReference type="Proteomes" id="UP001228049"/>
    </source>
</evidence>
<feature type="compositionally biased region" description="Pro residues" evidence="11">
    <location>
        <begin position="676"/>
        <end position="685"/>
    </location>
</feature>
<evidence type="ECO:0000256" key="9">
    <source>
        <dbReference type="RuleBase" id="RU003318"/>
    </source>
</evidence>
<dbReference type="GO" id="GO:0007043">
    <property type="term" value="P:cell-cell junction assembly"/>
    <property type="evidence" value="ECO:0007669"/>
    <property type="project" value="TreeGrafter"/>
</dbReference>
<keyword evidence="3" id="KW-0677">Repeat</keyword>
<keyword evidence="2 9" id="KW-0812">Transmembrane</keyword>
<dbReference type="PROSITE" id="PS50268">
    <property type="entry name" value="CADHERIN_2"/>
    <property type="match status" value="3"/>
</dbReference>
<sequence>MDRGDGRTKYLLEGEGVGSVFVIDGNSGNIHVTKPLDREEKAEYRLLATATDRQTGRALEPSSTFIIRVQDINDNPPVFAHGPYLAVVPEMANIGVCGSVEQASVVLLNRRLWFWLTGVCGSVEQASVVLLNRRLWFWLTGVCGSVEQASVVLLNRRLWSVVLLNRRLWFWLTGVCGSVEQASVVLVNRRLWFGTSIITVTARDADDPAYGNSARLVYSLTQGQDFFSVDPQTGSWSFSCIDPCPQAPGPSRCRSWRPPAWRWAADVLGLGPGENALLEFSILDSEQGDIFNISAREQEAVVTLNKLLDYESCNSYTFSVEVSNPLLDPRFLRRGPFKDQATVRVSVLNADEPPRFSQSRYHLDVSENCPPVCSVGRVSATDPDTGQSSNIRFSIDPQSDPEALFRISSDSGFISTVMELDREQEQWHNITVIATQRDNPNLVSRVVVAIETLDQNDNAPVLDPCTPPPSATPAPHRDQGGKDVPIHFSFPPESSLALNLSLRDHGGETASLVLQSSLQPLPSPAPLLVAVVMRDGASGLTHTGTVTLTVCPCLRGGMHLEERGRGGESVCLPLNSPSPSLIFSLVTFLSMLACVTTLLVVCALSMSLRHQKREPLSAFEEDDVRENIISYDDEGGGEADTAAFDITALQSLQRVHSIWYTQPNPARSRTYSWSRPPRPSLPPAQRPGSAPIYGRLCLGLHTLPVLRDHPGGGALEGGIPQLISGLSGGFPGVQNQRPFQSLISPGGGLAGYGSERLLQKIPDIREGGGAADFQEEQEHTKINPAEFPPSTVTLCSLMDSLSSASSQRGGRRGSNQTQISTDSSIRSEPPPSAPQLQNDSYSIVGSLSASRGGASLGGGQAVGATLLSMCRPRKDLLPPSPGEGTPPPRPLPMEELLNIRLDQLTCDPSLPPFDSLQTYQFEGRDSRAESLSSLDSDGGNGGAAGEGGGGMEELNQKFQRLVEIIREREGETGGEMGVEREFETGGETGGETAQKLSEEKEPQRWDF</sequence>